<dbReference type="GO" id="GO:0006508">
    <property type="term" value="P:proteolysis"/>
    <property type="evidence" value="ECO:0007669"/>
    <property type="project" value="UniProtKB-KW"/>
</dbReference>
<feature type="active site" description="Charge relay system" evidence="5">
    <location>
        <position position="172"/>
    </location>
</feature>
<feature type="domain" description="Peptidase S8/S53" evidence="8">
    <location>
        <begin position="130"/>
        <end position="357"/>
    </location>
</feature>
<evidence type="ECO:0000256" key="3">
    <source>
        <dbReference type="ARBA" id="ARBA00022801"/>
    </source>
</evidence>
<keyword evidence="4 5" id="KW-0720">Serine protease</keyword>
<dbReference type="GO" id="GO:0005615">
    <property type="term" value="C:extracellular space"/>
    <property type="evidence" value="ECO:0007669"/>
    <property type="project" value="TreeGrafter"/>
</dbReference>
<gene>
    <name evidence="10" type="ORF">HOLleu_04564</name>
</gene>
<dbReference type="InterPro" id="IPR034193">
    <property type="entry name" value="PCSK9_ProteinaseK-like"/>
</dbReference>
<evidence type="ECO:0000313" key="11">
    <source>
        <dbReference type="Proteomes" id="UP001152320"/>
    </source>
</evidence>
<dbReference type="InterPro" id="IPR010259">
    <property type="entry name" value="S8pro/Inhibitor_I9"/>
</dbReference>
<name>A0A9Q1CTZ5_HOLLE</name>
<proteinExistence type="inferred from homology"/>
<feature type="domain" description="Inhibitor I9" evidence="9">
    <location>
        <begin position="58"/>
        <end position="101"/>
    </location>
</feature>
<comment type="similarity">
    <text evidence="1 5 6">Belongs to the peptidase S8 family.</text>
</comment>
<dbReference type="InterPro" id="IPR022398">
    <property type="entry name" value="Peptidase_S8_His-AS"/>
</dbReference>
<reference evidence="10" key="1">
    <citation type="submission" date="2021-10" db="EMBL/GenBank/DDBJ databases">
        <title>Tropical sea cucumber genome reveals ecological adaptation and Cuvierian tubules defense mechanism.</title>
        <authorList>
            <person name="Chen T."/>
        </authorList>
    </citation>
    <scope>NUCLEOTIDE SEQUENCE</scope>
    <source>
        <strain evidence="10">Nanhai2018</strain>
        <tissue evidence="10">Muscle</tissue>
    </source>
</reference>
<dbReference type="InterPro" id="IPR015500">
    <property type="entry name" value="Peptidase_S8_subtilisin-rel"/>
</dbReference>
<dbReference type="GO" id="GO:0004252">
    <property type="term" value="F:serine-type endopeptidase activity"/>
    <property type="evidence" value="ECO:0007669"/>
    <property type="project" value="UniProtKB-UniRule"/>
</dbReference>
<dbReference type="Pfam" id="PF05922">
    <property type="entry name" value="Inhibitor_I9"/>
    <property type="match status" value="1"/>
</dbReference>
<evidence type="ECO:0000259" key="8">
    <source>
        <dbReference type="Pfam" id="PF00082"/>
    </source>
</evidence>
<dbReference type="Proteomes" id="UP001152320">
    <property type="component" value="Chromosome 1"/>
</dbReference>
<dbReference type="Gene3D" id="3.30.70.80">
    <property type="entry name" value="Peptidase S8 propeptide/proteinase inhibitor I9"/>
    <property type="match status" value="1"/>
</dbReference>
<dbReference type="PROSITE" id="PS00138">
    <property type="entry name" value="SUBTILASE_SER"/>
    <property type="match status" value="1"/>
</dbReference>
<dbReference type="SUPFAM" id="SSF54897">
    <property type="entry name" value="Protease propeptides/inhibitors"/>
    <property type="match status" value="1"/>
</dbReference>
<dbReference type="InterPro" id="IPR050131">
    <property type="entry name" value="Peptidase_S8_subtilisin-like"/>
</dbReference>
<dbReference type="OrthoDB" id="206201at2759"/>
<dbReference type="FunFam" id="3.40.50.200:FF:000014">
    <property type="entry name" value="Proteinase K"/>
    <property type="match status" value="1"/>
</dbReference>
<dbReference type="PRINTS" id="PR00723">
    <property type="entry name" value="SUBTILISIN"/>
</dbReference>
<feature type="active site" description="Charge relay system" evidence="5">
    <location>
        <position position="138"/>
    </location>
</feature>
<dbReference type="SUPFAM" id="SSF52743">
    <property type="entry name" value="Subtilisin-like"/>
    <property type="match status" value="1"/>
</dbReference>
<feature type="active site" description="Charge relay system" evidence="5">
    <location>
        <position position="324"/>
    </location>
</feature>
<dbReference type="PROSITE" id="PS00136">
    <property type="entry name" value="SUBTILASE_ASP"/>
    <property type="match status" value="1"/>
</dbReference>
<evidence type="ECO:0000256" key="6">
    <source>
        <dbReference type="RuleBase" id="RU003355"/>
    </source>
</evidence>
<keyword evidence="11" id="KW-1185">Reference proteome</keyword>
<evidence type="ECO:0000256" key="4">
    <source>
        <dbReference type="ARBA" id="ARBA00022825"/>
    </source>
</evidence>
<comment type="caution">
    <text evidence="10">The sequence shown here is derived from an EMBL/GenBank/DDBJ whole genome shotgun (WGS) entry which is preliminary data.</text>
</comment>
<dbReference type="InterPro" id="IPR023828">
    <property type="entry name" value="Peptidase_S8_Ser-AS"/>
</dbReference>
<dbReference type="InterPro" id="IPR000209">
    <property type="entry name" value="Peptidase_S8/S53_dom"/>
</dbReference>
<dbReference type="Pfam" id="PF00082">
    <property type="entry name" value="Peptidase_S8"/>
    <property type="match status" value="1"/>
</dbReference>
<feature type="signal peptide" evidence="7">
    <location>
        <begin position="1"/>
        <end position="15"/>
    </location>
</feature>
<evidence type="ECO:0000256" key="5">
    <source>
        <dbReference type="PROSITE-ProRule" id="PRU01240"/>
    </source>
</evidence>
<dbReference type="PROSITE" id="PS00137">
    <property type="entry name" value="SUBTILASE_HIS"/>
    <property type="match status" value="1"/>
</dbReference>
<feature type="chain" id="PRO_5040278101" evidence="7">
    <location>
        <begin position="16"/>
        <end position="377"/>
    </location>
</feature>
<protein>
    <submittedName>
        <fullName evidence="10">Uncharacterized protein</fullName>
    </submittedName>
</protein>
<evidence type="ECO:0000256" key="1">
    <source>
        <dbReference type="ARBA" id="ARBA00011073"/>
    </source>
</evidence>
<evidence type="ECO:0000259" key="9">
    <source>
        <dbReference type="Pfam" id="PF05922"/>
    </source>
</evidence>
<dbReference type="CDD" id="cd04077">
    <property type="entry name" value="Peptidases_S8_PCSK9_ProteinaseK_like"/>
    <property type="match status" value="1"/>
</dbReference>
<dbReference type="PANTHER" id="PTHR43806:SF58">
    <property type="entry name" value="ALKALINE PROTEASE 1-RELATED"/>
    <property type="match status" value="1"/>
</dbReference>
<dbReference type="Gene3D" id="3.40.50.200">
    <property type="entry name" value="Peptidase S8/S53 domain"/>
    <property type="match status" value="1"/>
</dbReference>
<dbReference type="EMBL" id="JAIZAY010000001">
    <property type="protein sequence ID" value="KAJ8051115.1"/>
    <property type="molecule type" value="Genomic_DNA"/>
</dbReference>
<dbReference type="InterPro" id="IPR037045">
    <property type="entry name" value="S8pro/Inhibitor_I9_sf"/>
</dbReference>
<evidence type="ECO:0000256" key="2">
    <source>
        <dbReference type="ARBA" id="ARBA00022670"/>
    </source>
</evidence>
<evidence type="ECO:0000256" key="7">
    <source>
        <dbReference type="SAM" id="SignalP"/>
    </source>
</evidence>
<dbReference type="InterPro" id="IPR036852">
    <property type="entry name" value="Peptidase_S8/S53_dom_sf"/>
</dbReference>
<dbReference type="AlphaFoldDB" id="A0A9Q1CTZ5"/>
<dbReference type="PROSITE" id="PS51892">
    <property type="entry name" value="SUBTILASE"/>
    <property type="match status" value="1"/>
</dbReference>
<sequence>MKFFILAILVASTSAHFAPLLTSQNKITGSFIVVLNDEASLDGLLDTIKSNPFFTTLGGRIDRIYGHALNGFSATLTEKALDFIRSFDVVKYVEEDQIVTVDAVASWGLDRVDQRDLPLDNSFNPKNRGNGVHAYVLDTGINTSHDDFGGRARVGHDVLGGNWQQGIDCHGHGSHCAGTIGGKEYGVANQVSLYAVRVLSCSGSGSTSGVISGIDWVTANHQSPAVASMSIGGGISNSEDTAVGNLHDSGVTVVVSAGNDDRNACLQSPARADKSFAVAASDSSDVRAYFSNYGSCVNIFAPGVSIKSAWVGSSTATNTISGTSMACPHVSGGAAIIMSENQSYTADQVWSQLIADSSLDKISDVQGSPNRLLYVGN</sequence>
<keyword evidence="7" id="KW-0732">Signal</keyword>
<dbReference type="InterPro" id="IPR023827">
    <property type="entry name" value="Peptidase_S8_Asp-AS"/>
</dbReference>
<keyword evidence="2 5" id="KW-0645">Protease</keyword>
<dbReference type="PANTHER" id="PTHR43806">
    <property type="entry name" value="PEPTIDASE S8"/>
    <property type="match status" value="1"/>
</dbReference>
<evidence type="ECO:0000313" key="10">
    <source>
        <dbReference type="EMBL" id="KAJ8051115.1"/>
    </source>
</evidence>
<organism evidence="10 11">
    <name type="scientific">Holothuria leucospilota</name>
    <name type="common">Black long sea cucumber</name>
    <name type="synonym">Mertensiothuria leucospilota</name>
    <dbReference type="NCBI Taxonomy" id="206669"/>
    <lineage>
        <taxon>Eukaryota</taxon>
        <taxon>Metazoa</taxon>
        <taxon>Echinodermata</taxon>
        <taxon>Eleutherozoa</taxon>
        <taxon>Echinozoa</taxon>
        <taxon>Holothuroidea</taxon>
        <taxon>Aspidochirotacea</taxon>
        <taxon>Aspidochirotida</taxon>
        <taxon>Holothuriidae</taxon>
        <taxon>Holothuria</taxon>
    </lineage>
</organism>
<keyword evidence="3 5" id="KW-0378">Hydrolase</keyword>
<accession>A0A9Q1CTZ5</accession>